<dbReference type="EMBL" id="GHWJ01009216">
    <property type="protein sequence ID" value="NOV41953.1"/>
    <property type="molecule type" value="Transcribed_RNA"/>
</dbReference>
<evidence type="ECO:0000313" key="2">
    <source>
        <dbReference type="EMBL" id="NOV41953.1"/>
    </source>
</evidence>
<dbReference type="VEuPathDB" id="VectorBase:LOC119171396"/>
<protein>
    <submittedName>
        <fullName evidence="2">Putative secreted protein</fullName>
    </submittedName>
</protein>
<name>A0A6M2D6U3_RHIMP</name>
<feature type="chain" id="PRO_5026813619" evidence="1">
    <location>
        <begin position="26"/>
        <end position="268"/>
    </location>
</feature>
<sequence length="268" mass="29491">MEETKICAALLTMVIYAIALPTISGLNEHSGSPHMNWMKGVSKVALTRKETRAQEAQQKVPCETDGAPCRKGVWQGQCFYGECVQEYIGAPNSDKDDGNEEHCLKYKLNTKVNNAVTTCSYWCSEGSTPYNVYVLNGILCAKSENTNGICMDGECDTKQQLTMAVLYNPTPRKQSDELASGITSLSLSTESNFTHSTSSSFDVTYQTTTNSDPRNSEAVTNVEYTKVINAATKLEGTRPVEVAYTTRLPYVIFTDFFQKFATAGVPLE</sequence>
<accession>A0A6M2D6U3</accession>
<feature type="signal peptide" evidence="1">
    <location>
        <begin position="1"/>
        <end position="25"/>
    </location>
</feature>
<organism evidence="2">
    <name type="scientific">Rhipicephalus microplus</name>
    <name type="common">Cattle tick</name>
    <name type="synonym">Boophilus microplus</name>
    <dbReference type="NCBI Taxonomy" id="6941"/>
    <lineage>
        <taxon>Eukaryota</taxon>
        <taxon>Metazoa</taxon>
        <taxon>Ecdysozoa</taxon>
        <taxon>Arthropoda</taxon>
        <taxon>Chelicerata</taxon>
        <taxon>Arachnida</taxon>
        <taxon>Acari</taxon>
        <taxon>Parasitiformes</taxon>
        <taxon>Ixodida</taxon>
        <taxon>Ixodoidea</taxon>
        <taxon>Ixodidae</taxon>
        <taxon>Rhipicephalinae</taxon>
        <taxon>Rhipicephalus</taxon>
        <taxon>Boophilus</taxon>
    </lineage>
</organism>
<dbReference type="OrthoDB" id="10604825at2759"/>
<reference evidence="2" key="1">
    <citation type="submission" date="2019-09" db="EMBL/GenBank/DDBJ databases">
        <title>Organ-specific transcriptomic study of the physiology of the cattle tick, Rhipicephalus microplus.</title>
        <authorList>
            <person name="Tirloni L."/>
            <person name="Braz G."/>
            <person name="Gandara A.C.P."/>
            <person name="Sabadin G.A."/>
            <person name="da Silva R.M."/>
            <person name="Guizzo M.G."/>
            <person name="Machado J.A."/>
            <person name="Costa E.P."/>
            <person name="Gomes H.F."/>
            <person name="Moraes J."/>
            <person name="Mota M.B.S."/>
            <person name="Mesquita R.D."/>
            <person name="Alvarenga P.H."/>
            <person name="Alves F."/>
            <person name="Seixas A."/>
            <person name="da Fonseca R.N."/>
            <person name="Fogaca A."/>
            <person name="Logullo C."/>
            <person name="Tanaka A."/>
            <person name="Daffre S."/>
            <person name="Termignoni C."/>
            <person name="Vaz I.S.Jr."/>
            <person name="Oliveira P.L."/>
            <person name="Ribeiro J.M."/>
        </authorList>
    </citation>
    <scope>NUCLEOTIDE SEQUENCE</scope>
    <source>
        <strain evidence="2">Porto Alegre</strain>
    </source>
</reference>
<keyword evidence="1" id="KW-0732">Signal</keyword>
<proteinExistence type="predicted"/>
<dbReference type="AlphaFoldDB" id="A0A6M2D6U3"/>
<evidence type="ECO:0000256" key="1">
    <source>
        <dbReference type="SAM" id="SignalP"/>
    </source>
</evidence>